<keyword evidence="3" id="KW-1185">Reference proteome</keyword>
<feature type="compositionally biased region" description="Polar residues" evidence="1">
    <location>
        <begin position="11"/>
        <end position="21"/>
    </location>
</feature>
<reference evidence="2 3" key="1">
    <citation type="journal article" date="2018" name="Cell">
        <title>The Chara Genome: Secondary Complexity and Implications for Plant Terrestrialization.</title>
        <authorList>
            <person name="Nishiyama T."/>
            <person name="Sakayama H."/>
            <person name="Vries J.D."/>
            <person name="Buschmann H."/>
            <person name="Saint-Marcoux D."/>
            <person name="Ullrich K.K."/>
            <person name="Haas F.B."/>
            <person name="Vanderstraeten L."/>
            <person name="Becker D."/>
            <person name="Lang D."/>
            <person name="Vosolsobe S."/>
            <person name="Rombauts S."/>
            <person name="Wilhelmsson P.K.I."/>
            <person name="Janitza P."/>
            <person name="Kern R."/>
            <person name="Heyl A."/>
            <person name="Rumpler F."/>
            <person name="Villalobos L.I.A.C."/>
            <person name="Clay J.M."/>
            <person name="Skokan R."/>
            <person name="Toyoda A."/>
            <person name="Suzuki Y."/>
            <person name="Kagoshima H."/>
            <person name="Schijlen E."/>
            <person name="Tajeshwar N."/>
            <person name="Catarino B."/>
            <person name="Hetherington A.J."/>
            <person name="Saltykova A."/>
            <person name="Bonnot C."/>
            <person name="Breuninger H."/>
            <person name="Symeonidi A."/>
            <person name="Radhakrishnan G.V."/>
            <person name="Van Nieuwerburgh F."/>
            <person name="Deforce D."/>
            <person name="Chang C."/>
            <person name="Karol K.G."/>
            <person name="Hedrich R."/>
            <person name="Ulvskov P."/>
            <person name="Glockner G."/>
            <person name="Delwiche C.F."/>
            <person name="Petrasek J."/>
            <person name="Van de Peer Y."/>
            <person name="Friml J."/>
            <person name="Beilby M."/>
            <person name="Dolan L."/>
            <person name="Kohara Y."/>
            <person name="Sugano S."/>
            <person name="Fujiyama A."/>
            <person name="Delaux P.-M."/>
            <person name="Quint M."/>
            <person name="TheiBen G."/>
            <person name="Hagemann M."/>
            <person name="Harholt J."/>
            <person name="Dunand C."/>
            <person name="Zachgo S."/>
            <person name="Langdale J."/>
            <person name="Maumus F."/>
            <person name="Straeten D.V.D."/>
            <person name="Gould S.B."/>
            <person name="Rensing S.A."/>
        </authorList>
    </citation>
    <scope>NUCLEOTIDE SEQUENCE [LARGE SCALE GENOMIC DNA]</scope>
    <source>
        <strain evidence="2 3">S276</strain>
    </source>
</reference>
<sequence length="232" mass="24661">MKRLASARQACGTSESLSGASGSFGRKASSSPGSVSGAVAGSSPIKLGSISRSFPGSASASSGRHHRRSQPARHRQLNLQNQQQQQQLQQQQKQQQQLPLTGPGRHSLSSSSSAMASGGCVLPATRATAMEDSKLLDHGRSSAAAAAVGRPFVVGNHSAPVDKWASRRKASFTGIADIPETWHGERHLRSIVDWSDLDSALGPHGLLSARDALIREQRSPQPFSQRWSNLMQ</sequence>
<evidence type="ECO:0000256" key="1">
    <source>
        <dbReference type="SAM" id="MobiDB-lite"/>
    </source>
</evidence>
<dbReference type="Proteomes" id="UP000265515">
    <property type="component" value="Unassembled WGS sequence"/>
</dbReference>
<dbReference type="SUPFAM" id="SSF81995">
    <property type="entry name" value="beta-sandwich domain of Sec23/24"/>
    <property type="match status" value="1"/>
</dbReference>
<feature type="region of interest" description="Disordered" evidence="1">
    <location>
        <begin position="1"/>
        <end position="117"/>
    </location>
</feature>
<evidence type="ECO:0000313" key="3">
    <source>
        <dbReference type="Proteomes" id="UP000265515"/>
    </source>
</evidence>
<name>A0A388LPM3_CHABU</name>
<dbReference type="Gramene" id="GBG84277">
    <property type="protein sequence ID" value="GBG84277"/>
    <property type="gene ID" value="CBR_g38248"/>
</dbReference>
<accession>A0A388LPM3</accession>
<feature type="compositionally biased region" description="Low complexity" evidence="1">
    <location>
        <begin position="107"/>
        <end position="117"/>
    </location>
</feature>
<comment type="caution">
    <text evidence="2">The sequence shown here is derived from an EMBL/GenBank/DDBJ whole genome shotgun (WGS) entry which is preliminary data.</text>
</comment>
<feature type="compositionally biased region" description="Basic residues" evidence="1">
    <location>
        <begin position="63"/>
        <end position="76"/>
    </location>
</feature>
<feature type="compositionally biased region" description="Low complexity" evidence="1">
    <location>
        <begin position="28"/>
        <end position="62"/>
    </location>
</feature>
<gene>
    <name evidence="2" type="ORF">CBR_g38248</name>
</gene>
<feature type="compositionally biased region" description="Low complexity" evidence="1">
    <location>
        <begin position="77"/>
        <end position="98"/>
    </location>
</feature>
<proteinExistence type="predicted"/>
<dbReference type="EMBL" id="BFEA01000470">
    <property type="protein sequence ID" value="GBG84277.1"/>
    <property type="molecule type" value="Genomic_DNA"/>
</dbReference>
<dbReference type="OrthoDB" id="672067at2759"/>
<organism evidence="2 3">
    <name type="scientific">Chara braunii</name>
    <name type="common">Braun's stonewort</name>
    <dbReference type="NCBI Taxonomy" id="69332"/>
    <lineage>
        <taxon>Eukaryota</taxon>
        <taxon>Viridiplantae</taxon>
        <taxon>Streptophyta</taxon>
        <taxon>Charophyceae</taxon>
        <taxon>Charales</taxon>
        <taxon>Characeae</taxon>
        <taxon>Chara</taxon>
    </lineage>
</organism>
<evidence type="ECO:0000313" key="2">
    <source>
        <dbReference type="EMBL" id="GBG84277.1"/>
    </source>
</evidence>
<protein>
    <submittedName>
        <fullName evidence="2">Uncharacterized protein</fullName>
    </submittedName>
</protein>
<dbReference type="AlphaFoldDB" id="A0A388LPM3"/>